<evidence type="ECO:0000313" key="2">
    <source>
        <dbReference type="EMBL" id="SBT43173.1"/>
    </source>
</evidence>
<dbReference type="RefSeq" id="WP_091662044.1">
    <property type="nucleotide sequence ID" value="NZ_LT594323.1"/>
</dbReference>
<evidence type="ECO:0000259" key="1">
    <source>
        <dbReference type="Pfam" id="PF19266"/>
    </source>
</evidence>
<dbReference type="EMBL" id="LT594323">
    <property type="protein sequence ID" value="SBT43173.1"/>
    <property type="molecule type" value="Genomic_DNA"/>
</dbReference>
<protein>
    <recommendedName>
        <fullName evidence="1">Contractile injection system tube protein N-terminal domain-containing protein</fullName>
    </recommendedName>
</protein>
<sequence>MSNLQLRNPVRGFLVSVGLDPEILVQFQYNPDKVTDKRSVSYATLNAPGMLMPVRQYSAGGERTLSFTVVVDGLFKGPADDEIDVARDERGGIGPELNKYRAFVHPRTERWQDANGAPDGFTGLYAGAETVFAAPPTCRFGFGERVVDCVVTEVSITEQLYNPDLDPIRAEVQVTLAELTPYNPDPAAGGAI</sequence>
<feature type="domain" description="Contractile injection system tube protein N-terminal" evidence="1">
    <location>
        <begin position="25"/>
        <end position="179"/>
    </location>
</feature>
<keyword evidence="3" id="KW-1185">Reference proteome</keyword>
<dbReference type="InterPro" id="IPR045361">
    <property type="entry name" value="CIS_tube_prot_N"/>
</dbReference>
<evidence type="ECO:0000313" key="3">
    <source>
        <dbReference type="Proteomes" id="UP000199385"/>
    </source>
</evidence>
<gene>
    <name evidence="2" type="ORF">GA0070611_2228</name>
</gene>
<reference evidence="3" key="1">
    <citation type="submission" date="2016-06" db="EMBL/GenBank/DDBJ databases">
        <authorList>
            <person name="Varghese N."/>
            <person name="Submissions Spin"/>
        </authorList>
    </citation>
    <scope>NUCLEOTIDE SEQUENCE [LARGE SCALE GENOMIC DNA]</scope>
    <source>
        <strain evidence="3">DSM 44815</strain>
    </source>
</reference>
<proteinExistence type="predicted"/>
<name>A0A1A8ZH26_9ACTN</name>
<organism evidence="2 3">
    <name type="scientific">Micromonospora auratinigra</name>
    <dbReference type="NCBI Taxonomy" id="261654"/>
    <lineage>
        <taxon>Bacteria</taxon>
        <taxon>Bacillati</taxon>
        <taxon>Actinomycetota</taxon>
        <taxon>Actinomycetes</taxon>
        <taxon>Micromonosporales</taxon>
        <taxon>Micromonosporaceae</taxon>
        <taxon>Micromonospora</taxon>
    </lineage>
</organism>
<dbReference type="PATRIC" id="fig|261654.4.peg.2271"/>
<dbReference type="OrthoDB" id="661223at2"/>
<accession>A0A1A8ZH26</accession>
<dbReference type="AlphaFoldDB" id="A0A1A8ZH26"/>
<dbReference type="Proteomes" id="UP000199385">
    <property type="component" value="Chromosome I"/>
</dbReference>
<dbReference type="Pfam" id="PF19266">
    <property type="entry name" value="CIS_tube"/>
    <property type="match status" value="1"/>
</dbReference>
<dbReference type="STRING" id="261654.GA0070611_2228"/>